<name>A0A0H5QSN4_9EUKA</name>
<feature type="non-terminal residue" evidence="1">
    <location>
        <position position="163"/>
    </location>
</feature>
<evidence type="ECO:0000313" key="1">
    <source>
        <dbReference type="EMBL" id="CRZ04965.1"/>
    </source>
</evidence>
<feature type="non-terminal residue" evidence="1">
    <location>
        <position position="1"/>
    </location>
</feature>
<dbReference type="EMBL" id="HACM01004523">
    <property type="protein sequence ID" value="CRZ04965.1"/>
    <property type="molecule type" value="Transcribed_RNA"/>
</dbReference>
<proteinExistence type="predicted"/>
<accession>A0A0H5QSN4</accession>
<reference evidence="1" key="1">
    <citation type="submission" date="2015-04" db="EMBL/GenBank/DDBJ databases">
        <title>The genome sequence of the plant pathogenic Rhizarian Plasmodiophora brassicae reveals insights in its biotrophic life cycle and the origin of chitin synthesis.</title>
        <authorList>
            <person name="Schwelm A."/>
            <person name="Fogelqvist J."/>
            <person name="Knaust A."/>
            <person name="Julke S."/>
            <person name="Lilja T."/>
            <person name="Dhandapani V."/>
            <person name="Bonilla-Rosso G."/>
            <person name="Karlsson M."/>
            <person name="Shevchenko A."/>
            <person name="Choi S.R."/>
            <person name="Kim H.G."/>
            <person name="Park J.Y."/>
            <person name="Lim Y.P."/>
            <person name="Ludwig-Muller J."/>
            <person name="Dixelius C."/>
        </authorList>
    </citation>
    <scope>NUCLEOTIDE SEQUENCE</scope>
    <source>
        <tissue evidence="1">Potato root galls</tissue>
    </source>
</reference>
<sequence>ITRQLVGLDNFMNQITLGLEADIPEGDTDALERSLTFIHEVRTRNASTMASFAPLHAMVSLLKKHGMTLKEYEIKMLDDAPVRWEFTVDKVYKVKEKITPFQDRGVNSINLKSEAFADQLRVFRTAFRDEAPFSFDIQPHEAYKNISYFDTQITIVEKAAAEL</sequence>
<dbReference type="AlphaFoldDB" id="A0A0H5QSN4"/>
<protein>
    <submittedName>
        <fullName evidence="1">Uncharacterized protein</fullName>
    </submittedName>
</protein>
<organism evidence="1">
    <name type="scientific">Spongospora subterranea</name>
    <dbReference type="NCBI Taxonomy" id="70186"/>
    <lineage>
        <taxon>Eukaryota</taxon>
        <taxon>Sar</taxon>
        <taxon>Rhizaria</taxon>
        <taxon>Endomyxa</taxon>
        <taxon>Phytomyxea</taxon>
        <taxon>Plasmodiophorida</taxon>
        <taxon>Plasmodiophoridae</taxon>
        <taxon>Spongospora</taxon>
    </lineage>
</organism>